<dbReference type="GO" id="GO:0016301">
    <property type="term" value="F:kinase activity"/>
    <property type="evidence" value="ECO:0007669"/>
    <property type="project" value="UniProtKB-KW"/>
</dbReference>
<proteinExistence type="predicted"/>
<evidence type="ECO:0000256" key="1">
    <source>
        <dbReference type="SAM" id="SignalP"/>
    </source>
</evidence>
<dbReference type="Proteomes" id="UP000283530">
    <property type="component" value="Unassembled WGS sequence"/>
</dbReference>
<feature type="chain" id="PRO_5018673633" evidence="1">
    <location>
        <begin position="24"/>
        <end position="210"/>
    </location>
</feature>
<dbReference type="Gene3D" id="2.90.10.10">
    <property type="entry name" value="Bulb-type lectin domain"/>
    <property type="match status" value="1"/>
</dbReference>
<organism evidence="3 4">
    <name type="scientific">Cinnamomum micranthum f. kanehirae</name>
    <dbReference type="NCBI Taxonomy" id="337451"/>
    <lineage>
        <taxon>Eukaryota</taxon>
        <taxon>Viridiplantae</taxon>
        <taxon>Streptophyta</taxon>
        <taxon>Embryophyta</taxon>
        <taxon>Tracheophyta</taxon>
        <taxon>Spermatophyta</taxon>
        <taxon>Magnoliopsida</taxon>
        <taxon>Magnoliidae</taxon>
        <taxon>Laurales</taxon>
        <taxon>Lauraceae</taxon>
        <taxon>Cinnamomum</taxon>
    </lineage>
</organism>
<dbReference type="GO" id="GO:0030246">
    <property type="term" value="F:carbohydrate binding"/>
    <property type="evidence" value="ECO:0007669"/>
    <property type="project" value="UniProtKB-KW"/>
</dbReference>
<dbReference type="PANTHER" id="PTHR32444">
    <property type="entry name" value="BULB-TYPE LECTIN DOMAIN-CONTAINING PROTEIN"/>
    <property type="match status" value="1"/>
</dbReference>
<keyword evidence="3" id="KW-0430">Lectin</keyword>
<evidence type="ECO:0000313" key="3">
    <source>
        <dbReference type="EMBL" id="RWR94795.1"/>
    </source>
</evidence>
<protein>
    <submittedName>
        <fullName evidence="3">G-type lectin S-receptor-like serine/threonine-protein kinase RKS1 isoform X1</fullName>
    </submittedName>
</protein>
<evidence type="ECO:0000313" key="4">
    <source>
        <dbReference type="Proteomes" id="UP000283530"/>
    </source>
</evidence>
<name>A0A3S3R3C3_9MAGN</name>
<dbReference type="Pfam" id="PF01453">
    <property type="entry name" value="B_lectin"/>
    <property type="match status" value="1"/>
</dbReference>
<dbReference type="SUPFAM" id="SSF51110">
    <property type="entry name" value="alpha-D-mannose-specific plant lectins"/>
    <property type="match status" value="1"/>
</dbReference>
<sequence>MAYHQNFHSLLIAALIFIPSCTSKDTITPIQSIRDGETLVSAGENFALGFFGPPNSKNRYIGIWFNKIPNQTVVWVANRENPVSDSSGILTINARNLLLVGEGGYNTTSTRTTTTTLWSTNISTVSNYSSARLMDSGNLVLTDDLERVLWQSFDYPTNTYLPRMKMGLDRRISLNRVLTSWKSTDDPANGEFSFGLDPRGVPKYLLKKGD</sequence>
<accession>A0A3S3R3C3</accession>
<dbReference type="EMBL" id="QPKB01000011">
    <property type="protein sequence ID" value="RWR94795.1"/>
    <property type="molecule type" value="Genomic_DNA"/>
</dbReference>
<comment type="caution">
    <text evidence="3">The sequence shown here is derived from an EMBL/GenBank/DDBJ whole genome shotgun (WGS) entry which is preliminary data.</text>
</comment>
<dbReference type="SMART" id="SM00108">
    <property type="entry name" value="B_lectin"/>
    <property type="match status" value="1"/>
</dbReference>
<dbReference type="PANTHER" id="PTHR32444:SF235">
    <property type="entry name" value="OS01G0783900 PROTEIN"/>
    <property type="match status" value="1"/>
</dbReference>
<gene>
    <name evidence="3" type="ORF">CKAN_02410700</name>
</gene>
<dbReference type="InterPro" id="IPR036426">
    <property type="entry name" value="Bulb-type_lectin_dom_sf"/>
</dbReference>
<reference evidence="3 4" key="1">
    <citation type="journal article" date="2019" name="Nat. Plants">
        <title>Stout camphor tree genome fills gaps in understanding of flowering plant genome evolution.</title>
        <authorList>
            <person name="Chaw S.M."/>
            <person name="Liu Y.C."/>
            <person name="Wu Y.W."/>
            <person name="Wang H.Y."/>
            <person name="Lin C.I."/>
            <person name="Wu C.S."/>
            <person name="Ke H.M."/>
            <person name="Chang L.Y."/>
            <person name="Hsu C.Y."/>
            <person name="Yang H.T."/>
            <person name="Sudianto E."/>
            <person name="Hsu M.H."/>
            <person name="Wu K.P."/>
            <person name="Wang L.N."/>
            <person name="Leebens-Mack J.H."/>
            <person name="Tsai I.J."/>
        </authorList>
    </citation>
    <scope>NUCLEOTIDE SEQUENCE [LARGE SCALE GENOMIC DNA]</scope>
    <source>
        <strain evidence="4">cv. Chaw 1501</strain>
        <tissue evidence="3">Young leaves</tissue>
    </source>
</reference>
<keyword evidence="3" id="KW-0418">Kinase</keyword>
<keyword evidence="4" id="KW-1185">Reference proteome</keyword>
<dbReference type="FunFam" id="2.90.10.10:FF:000001">
    <property type="entry name" value="G-type lectin S-receptor-like serine/threonine-protein kinase"/>
    <property type="match status" value="1"/>
</dbReference>
<keyword evidence="3" id="KW-0675">Receptor</keyword>
<dbReference type="OrthoDB" id="1936886at2759"/>
<dbReference type="AlphaFoldDB" id="A0A3S3R3C3"/>
<feature type="domain" description="Bulb-type lectin" evidence="2">
    <location>
        <begin position="24"/>
        <end position="154"/>
    </location>
</feature>
<evidence type="ECO:0000259" key="2">
    <source>
        <dbReference type="PROSITE" id="PS50927"/>
    </source>
</evidence>
<keyword evidence="3" id="KW-0808">Transferase</keyword>
<feature type="signal peptide" evidence="1">
    <location>
        <begin position="1"/>
        <end position="23"/>
    </location>
</feature>
<keyword evidence="1" id="KW-0732">Signal</keyword>
<dbReference type="PROSITE" id="PS50927">
    <property type="entry name" value="BULB_LECTIN"/>
    <property type="match status" value="1"/>
</dbReference>
<dbReference type="CDD" id="cd00028">
    <property type="entry name" value="B_lectin"/>
    <property type="match status" value="1"/>
</dbReference>
<dbReference type="InterPro" id="IPR001480">
    <property type="entry name" value="Bulb-type_lectin_dom"/>
</dbReference>